<dbReference type="Gene3D" id="2.40.10.350">
    <property type="entry name" value="Rod shape-determining protein MreC, domain 2"/>
    <property type="match status" value="1"/>
</dbReference>
<feature type="domain" description="Rod shape-determining protein MreC beta-barrel core" evidence="6">
    <location>
        <begin position="111"/>
        <end position="258"/>
    </location>
</feature>
<reference evidence="7 8" key="1">
    <citation type="journal article" date="2016" name="Nat. Commun.">
        <title>Thousands of microbial genomes shed light on interconnected biogeochemical processes in an aquifer system.</title>
        <authorList>
            <person name="Anantharaman K."/>
            <person name="Brown C.T."/>
            <person name="Hug L.A."/>
            <person name="Sharon I."/>
            <person name="Castelle C.J."/>
            <person name="Probst A.J."/>
            <person name="Thomas B.C."/>
            <person name="Singh A."/>
            <person name="Wilkins M.J."/>
            <person name="Karaoz U."/>
            <person name="Brodie E.L."/>
            <person name="Williams K.H."/>
            <person name="Hubbard S.S."/>
            <person name="Banfield J.F."/>
        </authorList>
    </citation>
    <scope>NUCLEOTIDE SEQUENCE [LARGE SCALE GENOMIC DNA]</scope>
</reference>
<sequence length="261" mass="29570">MKRRNILVIFFAIFIIILLHYFGVTIWLDNKIRSLFNLSSSAVYNISTKYNNNLEFESTDELKKEYLELIEKYNNNVVDKTQLTLLTEENDNLREQLNFLDKETISIGADVISRSTDVLRNTIVINRGLEDGVLMDLPVITGRGFYIGKIKRVDSNSSVVQLISDQYSRVASTVLNKEKSIGVVEGGFGLSLQMNLIPQNEYISVGEDVITSGLEENIPYGLILGHIDIVEKEPYQPFQKALLSPYVNLNKIQTVSVLLTL</sequence>
<dbReference type="AlphaFoldDB" id="A0A1F6LL67"/>
<dbReference type="InterPro" id="IPR042175">
    <property type="entry name" value="Cell/Rod_MreC_2"/>
</dbReference>
<keyword evidence="3" id="KW-0133">Cell shape</keyword>
<dbReference type="PIRSF" id="PIRSF038471">
    <property type="entry name" value="MreC"/>
    <property type="match status" value="1"/>
</dbReference>
<dbReference type="NCBIfam" id="TIGR00219">
    <property type="entry name" value="mreC"/>
    <property type="match status" value="1"/>
</dbReference>
<evidence type="ECO:0000259" key="6">
    <source>
        <dbReference type="Pfam" id="PF04085"/>
    </source>
</evidence>
<comment type="caution">
    <text evidence="7">The sequence shown here is derived from an EMBL/GenBank/DDBJ whole genome shotgun (WGS) entry which is preliminary data.</text>
</comment>
<dbReference type="Proteomes" id="UP000177067">
    <property type="component" value="Unassembled WGS sequence"/>
</dbReference>
<evidence type="ECO:0000256" key="4">
    <source>
        <dbReference type="ARBA" id="ARBA00032089"/>
    </source>
</evidence>
<dbReference type="Gene3D" id="2.40.10.340">
    <property type="entry name" value="Rod shape-determining protein MreC, domain 1"/>
    <property type="match status" value="1"/>
</dbReference>
<keyword evidence="5" id="KW-1133">Transmembrane helix</keyword>
<feature type="transmembrane region" description="Helical" evidence="5">
    <location>
        <begin position="7"/>
        <end position="28"/>
    </location>
</feature>
<dbReference type="Pfam" id="PF04085">
    <property type="entry name" value="MreC"/>
    <property type="match status" value="1"/>
</dbReference>
<accession>A0A1F6LL67</accession>
<protein>
    <recommendedName>
        <fullName evidence="2">Cell shape-determining protein MreC</fullName>
    </recommendedName>
    <alternativeName>
        <fullName evidence="4">Cell shape protein MreC</fullName>
    </alternativeName>
</protein>
<evidence type="ECO:0000256" key="3">
    <source>
        <dbReference type="ARBA" id="ARBA00022960"/>
    </source>
</evidence>
<evidence type="ECO:0000313" key="8">
    <source>
        <dbReference type="Proteomes" id="UP000177067"/>
    </source>
</evidence>
<dbReference type="InterPro" id="IPR042177">
    <property type="entry name" value="Cell/Rod_1"/>
</dbReference>
<evidence type="ECO:0000313" key="7">
    <source>
        <dbReference type="EMBL" id="OGH60137.1"/>
    </source>
</evidence>
<evidence type="ECO:0000256" key="1">
    <source>
        <dbReference type="ARBA" id="ARBA00009369"/>
    </source>
</evidence>
<dbReference type="PANTHER" id="PTHR34138">
    <property type="entry name" value="CELL SHAPE-DETERMINING PROTEIN MREC"/>
    <property type="match status" value="1"/>
</dbReference>
<name>A0A1F6LL67_9BACT</name>
<evidence type="ECO:0000256" key="5">
    <source>
        <dbReference type="SAM" id="Phobius"/>
    </source>
</evidence>
<organism evidence="7 8">
    <name type="scientific">Candidatus Magasanikbacteria bacterium RIFCSPHIGHO2_01_FULL_33_34</name>
    <dbReference type="NCBI Taxonomy" id="1798671"/>
    <lineage>
        <taxon>Bacteria</taxon>
        <taxon>Candidatus Magasanikiibacteriota</taxon>
    </lineage>
</organism>
<dbReference type="InterPro" id="IPR007221">
    <property type="entry name" value="MreC"/>
</dbReference>
<dbReference type="GO" id="GO:0008360">
    <property type="term" value="P:regulation of cell shape"/>
    <property type="evidence" value="ECO:0007669"/>
    <property type="project" value="UniProtKB-KW"/>
</dbReference>
<keyword evidence="5" id="KW-0472">Membrane</keyword>
<dbReference type="PANTHER" id="PTHR34138:SF1">
    <property type="entry name" value="CELL SHAPE-DETERMINING PROTEIN MREC"/>
    <property type="match status" value="1"/>
</dbReference>
<dbReference type="EMBL" id="MFPS01000003">
    <property type="protein sequence ID" value="OGH60137.1"/>
    <property type="molecule type" value="Genomic_DNA"/>
</dbReference>
<dbReference type="InterPro" id="IPR055342">
    <property type="entry name" value="MreC_beta-barrel_core"/>
</dbReference>
<evidence type="ECO:0000256" key="2">
    <source>
        <dbReference type="ARBA" id="ARBA00013855"/>
    </source>
</evidence>
<proteinExistence type="inferred from homology"/>
<dbReference type="GO" id="GO:0005886">
    <property type="term" value="C:plasma membrane"/>
    <property type="evidence" value="ECO:0007669"/>
    <property type="project" value="TreeGrafter"/>
</dbReference>
<gene>
    <name evidence="7" type="ORF">A2725_00615</name>
</gene>
<comment type="similarity">
    <text evidence="1">Belongs to the MreC family.</text>
</comment>
<keyword evidence="5" id="KW-0812">Transmembrane</keyword>